<dbReference type="GO" id="GO:0032259">
    <property type="term" value="P:methylation"/>
    <property type="evidence" value="ECO:0007669"/>
    <property type="project" value="UniProtKB-KW"/>
</dbReference>
<organism evidence="1 2">
    <name type="scientific">Rhodococcoides kyotonense</name>
    <dbReference type="NCBI Taxonomy" id="398843"/>
    <lineage>
        <taxon>Bacteria</taxon>
        <taxon>Bacillati</taxon>
        <taxon>Actinomycetota</taxon>
        <taxon>Actinomycetes</taxon>
        <taxon>Mycobacteriales</taxon>
        <taxon>Nocardiaceae</taxon>
        <taxon>Rhodococcoides</taxon>
    </lineage>
</organism>
<gene>
    <name evidence="1" type="ORF">A3K89_23505</name>
</gene>
<dbReference type="Pfam" id="PF01209">
    <property type="entry name" value="Ubie_methyltran"/>
    <property type="match status" value="1"/>
</dbReference>
<accession>A0A177YC66</accession>
<evidence type="ECO:0000313" key="1">
    <source>
        <dbReference type="EMBL" id="OAK53123.1"/>
    </source>
</evidence>
<name>A0A177YC66_9NOCA</name>
<dbReference type="AlphaFoldDB" id="A0A177YC66"/>
<dbReference type="EMBL" id="LVHI01000020">
    <property type="protein sequence ID" value="OAK53123.1"/>
    <property type="molecule type" value="Genomic_DNA"/>
</dbReference>
<comment type="caution">
    <text evidence="1">The sequence shown here is derived from an EMBL/GenBank/DDBJ whole genome shotgun (WGS) entry which is preliminary data.</text>
</comment>
<dbReference type="Proteomes" id="UP000077519">
    <property type="component" value="Unassembled WGS sequence"/>
</dbReference>
<keyword evidence="1" id="KW-0808">Transferase</keyword>
<protein>
    <submittedName>
        <fullName evidence="1">SAM-dependent methyltransferase</fullName>
    </submittedName>
</protein>
<dbReference type="Gene3D" id="3.40.50.150">
    <property type="entry name" value="Vaccinia Virus protein VP39"/>
    <property type="match status" value="1"/>
</dbReference>
<evidence type="ECO:0000313" key="2">
    <source>
        <dbReference type="Proteomes" id="UP000077519"/>
    </source>
</evidence>
<keyword evidence="2" id="KW-1185">Reference proteome</keyword>
<keyword evidence="1" id="KW-0489">Methyltransferase</keyword>
<dbReference type="CDD" id="cd02440">
    <property type="entry name" value="AdoMet_MTases"/>
    <property type="match status" value="1"/>
</dbReference>
<dbReference type="SUPFAM" id="SSF53335">
    <property type="entry name" value="S-adenosyl-L-methionine-dependent methyltransferases"/>
    <property type="match status" value="1"/>
</dbReference>
<dbReference type="RefSeq" id="WP_068427365.1">
    <property type="nucleotide sequence ID" value="NZ_LVHI01000020.1"/>
</dbReference>
<sequence>MSHSRAAGTADTFNSTSREFDLITPLVWGPAGQALSFALDLAAGESVLDVCAGTGASAIPAAQAVGPDGIVHAIDLADDLLEVGRLKATSAALRNIDFVCADATEWEAPSTIDGGYDALACSYGIFFLPDMDITFSRLVSEVRLGGRVGVTVWRKGAVKDFGDAYFEVIARHSPGDGHTGPLSRQGYESNPLRRIETADTLAAWLEAQRCESVQVRELSNHVPATEEFVWNLVLGSGFRGALADFDDATRERVRTEFLELLTARGIDSVDATTLVATGVRTA</sequence>
<dbReference type="GO" id="GO:0008168">
    <property type="term" value="F:methyltransferase activity"/>
    <property type="evidence" value="ECO:0007669"/>
    <property type="project" value="UniProtKB-KW"/>
</dbReference>
<dbReference type="InterPro" id="IPR029063">
    <property type="entry name" value="SAM-dependent_MTases_sf"/>
</dbReference>
<reference evidence="1 2" key="1">
    <citation type="submission" date="2016-03" db="EMBL/GenBank/DDBJ databases">
        <title>Genome sequence of Rhodococcus kyotonensis KB10.</title>
        <authorList>
            <person name="Jeong H."/>
            <person name="Hong C.E."/>
            <person name="Jo S.H."/>
            <person name="Park J.M."/>
        </authorList>
    </citation>
    <scope>NUCLEOTIDE SEQUENCE [LARGE SCALE GENOMIC DNA]</scope>
    <source>
        <strain evidence="1 2">KB10</strain>
    </source>
</reference>
<proteinExistence type="predicted"/>